<comment type="caution">
    <text evidence="1">The sequence shown here is derived from an EMBL/GenBank/DDBJ whole genome shotgun (WGS) entry which is preliminary data.</text>
</comment>
<reference evidence="1 2" key="1">
    <citation type="journal article" date="2022" name="New Phytol.">
        <title>Ecological generalism drives hyperdiversity of secondary metabolite gene clusters in xylarialean endophytes.</title>
        <authorList>
            <person name="Franco M.E.E."/>
            <person name="Wisecaver J.H."/>
            <person name="Arnold A.E."/>
            <person name="Ju Y.M."/>
            <person name="Slot J.C."/>
            <person name="Ahrendt S."/>
            <person name="Moore L.P."/>
            <person name="Eastman K.E."/>
            <person name="Scott K."/>
            <person name="Konkel Z."/>
            <person name="Mondo S.J."/>
            <person name="Kuo A."/>
            <person name="Hayes R.D."/>
            <person name="Haridas S."/>
            <person name="Andreopoulos B."/>
            <person name="Riley R."/>
            <person name="LaButti K."/>
            <person name="Pangilinan J."/>
            <person name="Lipzen A."/>
            <person name="Amirebrahimi M."/>
            <person name="Yan J."/>
            <person name="Adam C."/>
            <person name="Keymanesh K."/>
            <person name="Ng V."/>
            <person name="Louie K."/>
            <person name="Northen T."/>
            <person name="Drula E."/>
            <person name="Henrissat B."/>
            <person name="Hsieh H.M."/>
            <person name="Youens-Clark K."/>
            <person name="Lutzoni F."/>
            <person name="Miadlikowska J."/>
            <person name="Eastwood D.C."/>
            <person name="Hamelin R.C."/>
            <person name="Grigoriev I.V."/>
            <person name="U'Ren J.M."/>
        </authorList>
    </citation>
    <scope>NUCLEOTIDE SEQUENCE [LARGE SCALE GENOMIC DNA]</scope>
    <source>
        <strain evidence="1 2">CBS 119005</strain>
    </source>
</reference>
<protein>
    <submittedName>
        <fullName evidence="1">Uncharacterized protein</fullName>
    </submittedName>
</protein>
<gene>
    <name evidence="1" type="ORF">F4820DRAFT_444929</name>
</gene>
<evidence type="ECO:0000313" key="2">
    <source>
        <dbReference type="Proteomes" id="UP001497700"/>
    </source>
</evidence>
<name>A0ACB9ZAQ2_9PEZI</name>
<dbReference type="Proteomes" id="UP001497700">
    <property type="component" value="Unassembled WGS sequence"/>
</dbReference>
<sequence>METIKGLLNLDRKNRGKKFSIANKKYMISWPLESLPSKARQRIMYHYHSADLPTLEFTPRDQAHDASIAYLKSRSADDLSRLLDERDRGESHVHRGPKTNGTEEVQCVLREPSIKSVERLHHVCKQAELSLRYGNSGRLVYNFSKSLAWNKASGAPRLPSLHLTDFGDMVKESIPVFNDLHVSRNPTPISEAGGWRDLPSSSQSDMYENPEYDSHDSSRETLDSNAPETEWEMQEAKALTVTQIPTSKVRKVQIGSPKIGR</sequence>
<proteinExistence type="predicted"/>
<accession>A0ACB9ZAQ2</accession>
<organism evidence="1 2">
    <name type="scientific">Hypoxylon rubiginosum</name>
    <dbReference type="NCBI Taxonomy" id="110542"/>
    <lineage>
        <taxon>Eukaryota</taxon>
        <taxon>Fungi</taxon>
        <taxon>Dikarya</taxon>
        <taxon>Ascomycota</taxon>
        <taxon>Pezizomycotina</taxon>
        <taxon>Sordariomycetes</taxon>
        <taxon>Xylariomycetidae</taxon>
        <taxon>Xylariales</taxon>
        <taxon>Hypoxylaceae</taxon>
        <taxon>Hypoxylon</taxon>
    </lineage>
</organism>
<dbReference type="EMBL" id="MU393437">
    <property type="protein sequence ID" value="KAI4868519.1"/>
    <property type="molecule type" value="Genomic_DNA"/>
</dbReference>
<evidence type="ECO:0000313" key="1">
    <source>
        <dbReference type="EMBL" id="KAI4868519.1"/>
    </source>
</evidence>
<keyword evidence="2" id="KW-1185">Reference proteome</keyword>